<feature type="compositionally biased region" description="Low complexity" evidence="1">
    <location>
        <begin position="73"/>
        <end position="100"/>
    </location>
</feature>
<evidence type="ECO:0000313" key="3">
    <source>
        <dbReference type="Proteomes" id="UP000006233"/>
    </source>
</evidence>
<comment type="caution">
    <text evidence="2">The sequence shown here is derived from an EMBL/GenBank/DDBJ whole genome shotgun (WGS) entry which is preliminary data.</text>
</comment>
<accession>C9MU60</accession>
<dbReference type="EMBL" id="ACVB02000005">
    <property type="protein sequence ID" value="EEX75867.1"/>
    <property type="molecule type" value="Genomic_DNA"/>
</dbReference>
<gene>
    <name evidence="2" type="ORF">GCWU000323_00079</name>
</gene>
<proteinExistence type="predicted"/>
<dbReference type="AlphaFoldDB" id="C9MU60"/>
<dbReference type="InterPro" id="IPR046505">
    <property type="entry name" value="DUF6683"/>
</dbReference>
<sequence>MKIYNLGGIIMKINLKKLFVTTVIGAGLFVSRPAQAFMGYWYDYNSDWIQQDIMRRTFENHNRVFGNNTNNDSSSGKSSSSKSTGSSKSKSSSSQTSSKPKPAKKAKITFKSDGSTRGLDYLVNKYPSKQRGEARIYLKKMYDSFPQVARSVGIPTNDLSSGMVAILAGAYMAYNNVSLNDSYMKPMAKQFKEALESVSEFDKMSDSDKKYVYDQMVIIGMTLAVNQSQNQQNPNAKVTAQLRRAGKEVLEGVLKVNASKVKITSSGLVY</sequence>
<feature type="region of interest" description="Disordered" evidence="1">
    <location>
        <begin position="65"/>
        <end position="109"/>
    </location>
</feature>
<dbReference type="eggNOG" id="ENOG5033R3F">
    <property type="taxonomic scope" value="Bacteria"/>
</dbReference>
<dbReference type="Proteomes" id="UP000006233">
    <property type="component" value="Unassembled WGS sequence"/>
</dbReference>
<dbReference type="Pfam" id="PF20388">
    <property type="entry name" value="DUF6683"/>
    <property type="match status" value="1"/>
</dbReference>
<organism evidence="2 3">
    <name type="scientific">Leptotrichia hofstadii F0254</name>
    <dbReference type="NCBI Taxonomy" id="634994"/>
    <lineage>
        <taxon>Bacteria</taxon>
        <taxon>Fusobacteriati</taxon>
        <taxon>Fusobacteriota</taxon>
        <taxon>Fusobacteriia</taxon>
        <taxon>Fusobacteriales</taxon>
        <taxon>Leptotrichiaceae</taxon>
        <taxon>Leptotrichia</taxon>
    </lineage>
</organism>
<dbReference type="STRING" id="634994.GCWU000323_00079"/>
<reference evidence="2 3" key="1">
    <citation type="submission" date="2009-09" db="EMBL/GenBank/DDBJ databases">
        <authorList>
            <person name="Weinstock G."/>
            <person name="Sodergren E."/>
            <person name="Clifton S."/>
            <person name="Fulton L."/>
            <person name="Fulton B."/>
            <person name="Courtney L."/>
            <person name="Fronick C."/>
            <person name="Harrison M."/>
            <person name="Strong C."/>
            <person name="Farmer C."/>
            <person name="Delahaunty K."/>
            <person name="Markovic C."/>
            <person name="Hall O."/>
            <person name="Minx P."/>
            <person name="Tomlinson C."/>
            <person name="Mitreva M."/>
            <person name="Nelson J."/>
            <person name="Hou S."/>
            <person name="Wollam A."/>
            <person name="Pepin K.H."/>
            <person name="Johnson M."/>
            <person name="Bhonagiri V."/>
            <person name="Nash W.E."/>
            <person name="Warren W."/>
            <person name="Chinwalla A."/>
            <person name="Mardis E.R."/>
            <person name="Wilson R.K."/>
        </authorList>
    </citation>
    <scope>NUCLEOTIDE SEQUENCE [LARGE SCALE GENOMIC DNA]</scope>
    <source>
        <strain evidence="2 3">F0254</strain>
    </source>
</reference>
<evidence type="ECO:0008006" key="4">
    <source>
        <dbReference type="Google" id="ProtNLM"/>
    </source>
</evidence>
<protein>
    <recommendedName>
        <fullName evidence="4">Cell separation protein</fullName>
    </recommendedName>
</protein>
<evidence type="ECO:0000313" key="2">
    <source>
        <dbReference type="EMBL" id="EEX75867.1"/>
    </source>
</evidence>
<name>C9MU60_9FUSO</name>
<evidence type="ECO:0000256" key="1">
    <source>
        <dbReference type="SAM" id="MobiDB-lite"/>
    </source>
</evidence>
<dbReference type="HOGENOM" id="CLU_1132310_0_0_0"/>